<protein>
    <submittedName>
        <fullName evidence="1">Uncharacterized protein</fullName>
    </submittedName>
</protein>
<accession>A0A0M9WBM2</accession>
<sequence length="94" mass="11028">MDRPGHPDRLCRLHISTATSRAIAVRNQRGYQPRSACNYKQYKVDMPIQIHFYHARTPDYHRWRLAKELRRGTKVFEKLKSETQSKSSISGQNG</sequence>
<evidence type="ECO:0000313" key="1">
    <source>
        <dbReference type="EMBL" id="KOS38525.1"/>
    </source>
</evidence>
<dbReference type="Proteomes" id="UP000037696">
    <property type="component" value="Unassembled WGS sequence"/>
</dbReference>
<comment type="caution">
    <text evidence="1">The sequence shown here is derived from an EMBL/GenBank/DDBJ whole genome shotgun (WGS) entry which is preliminary data.</text>
</comment>
<gene>
    <name evidence="1" type="ORF">ACN38_g10649</name>
</gene>
<organism evidence="1 2">
    <name type="scientific">Penicillium nordicum</name>
    <dbReference type="NCBI Taxonomy" id="229535"/>
    <lineage>
        <taxon>Eukaryota</taxon>
        <taxon>Fungi</taxon>
        <taxon>Dikarya</taxon>
        <taxon>Ascomycota</taxon>
        <taxon>Pezizomycotina</taxon>
        <taxon>Eurotiomycetes</taxon>
        <taxon>Eurotiomycetidae</taxon>
        <taxon>Eurotiales</taxon>
        <taxon>Aspergillaceae</taxon>
        <taxon>Penicillium</taxon>
    </lineage>
</organism>
<dbReference type="AlphaFoldDB" id="A0A0M9WBM2"/>
<dbReference type="EMBL" id="LHQQ01000248">
    <property type="protein sequence ID" value="KOS38525.1"/>
    <property type="molecule type" value="Genomic_DNA"/>
</dbReference>
<evidence type="ECO:0000313" key="2">
    <source>
        <dbReference type="Proteomes" id="UP000037696"/>
    </source>
</evidence>
<reference evidence="1 2" key="1">
    <citation type="submission" date="2015-08" db="EMBL/GenBank/DDBJ databases">
        <title>Genome sequencing of Penicillium nordicum.</title>
        <authorList>
            <person name="Nguyen H.D."/>
            <person name="Seifert K.A."/>
        </authorList>
    </citation>
    <scope>NUCLEOTIDE SEQUENCE [LARGE SCALE GENOMIC DNA]</scope>
    <source>
        <strain evidence="1 2">DAOMC 185683</strain>
    </source>
</reference>
<proteinExistence type="predicted"/>
<name>A0A0M9WBM2_9EURO</name>
<keyword evidence="2" id="KW-1185">Reference proteome</keyword>